<dbReference type="VEuPathDB" id="FungiDB:AJ78_05646"/>
<proteinExistence type="predicted"/>
<evidence type="ECO:0000313" key="2">
    <source>
        <dbReference type="EMBL" id="OJD13959.1"/>
    </source>
</evidence>
<dbReference type="EMBL" id="LGRN01000255">
    <property type="protein sequence ID" value="OJD13959.1"/>
    <property type="molecule type" value="Genomic_DNA"/>
</dbReference>
<comment type="caution">
    <text evidence="2">The sequence shown here is derived from an EMBL/GenBank/DDBJ whole genome shotgun (WGS) entry which is preliminary data.</text>
</comment>
<feature type="region of interest" description="Disordered" evidence="1">
    <location>
        <begin position="145"/>
        <end position="164"/>
    </location>
</feature>
<accession>A0A1J9QCW8</accession>
<reference evidence="2 3" key="1">
    <citation type="submission" date="2015-07" db="EMBL/GenBank/DDBJ databases">
        <title>Emmonsia species relationships and genome sequence.</title>
        <authorList>
            <consortium name="The Broad Institute Genomics Platform"/>
            <person name="Cuomo C.A."/>
            <person name="Munoz J.F."/>
            <person name="Imamovic A."/>
            <person name="Priest M.E."/>
            <person name="Young S."/>
            <person name="Clay O.K."/>
            <person name="McEwen J.G."/>
        </authorList>
    </citation>
    <scope>NUCLEOTIDE SEQUENCE [LARGE SCALE GENOMIC DNA]</scope>
    <source>
        <strain evidence="2 3">UAMH 9510</strain>
    </source>
</reference>
<feature type="region of interest" description="Disordered" evidence="1">
    <location>
        <begin position="25"/>
        <end position="44"/>
    </location>
</feature>
<feature type="compositionally biased region" description="Polar residues" evidence="1">
    <location>
        <begin position="27"/>
        <end position="41"/>
    </location>
</feature>
<keyword evidence="3" id="KW-1185">Reference proteome</keyword>
<dbReference type="OrthoDB" id="5244622at2759"/>
<dbReference type="Proteomes" id="UP000182235">
    <property type="component" value="Unassembled WGS sequence"/>
</dbReference>
<dbReference type="STRING" id="1447872.A0A1J9QCW8"/>
<dbReference type="AlphaFoldDB" id="A0A1J9QCW8"/>
<name>A0A1J9QCW8_9EURO</name>
<feature type="region of interest" description="Disordered" evidence="1">
    <location>
        <begin position="66"/>
        <end position="118"/>
    </location>
</feature>
<organism evidence="2 3">
    <name type="scientific">Emergomyces pasteurianus Ep9510</name>
    <dbReference type="NCBI Taxonomy" id="1447872"/>
    <lineage>
        <taxon>Eukaryota</taxon>
        <taxon>Fungi</taxon>
        <taxon>Dikarya</taxon>
        <taxon>Ascomycota</taxon>
        <taxon>Pezizomycotina</taxon>
        <taxon>Eurotiomycetes</taxon>
        <taxon>Eurotiomycetidae</taxon>
        <taxon>Onygenales</taxon>
        <taxon>Ajellomycetaceae</taxon>
        <taxon>Emergomyces</taxon>
    </lineage>
</organism>
<sequence>MEAPASSLSRLSPFQVEKASFIPAAFTQRQPKWTKQPSESSADGALQALQQRLAEQDARISLLEKVLRKSTPGPAEEAENDRKESVPGSSYALGPTVNSHPAPRDGVHIGSTRPNDGDISSLARYQMLQLKLYSIVQQRRSIAVEPPAPLSPPQQESPALSFFDDFSPASMKPVSSNQDYSPDDLRAFEYYLETKAASSSNDNTGDGVHKETIKSLLEGIESPTDVSQAYETEPTRLLPSIDAAVRTSSTSRPAPLPWDGEIKYTLPTCSPFEDANQKYRALSAQPHQTSLGLYQHGLIFDPPTVEGNFYRTVAIMNLPLSSCLRHLLQAVRGGPVFSTHLVNMERVAGYHMGVVTFVYEKDAQAYVEFSKSHGVFFDDQRASVMMFKQATYPMSADMERKVKDSHTRCISIKGPRDPKRYTDVATFVEKQFPVYFDLGDEMAENAAGTELQMHFNSIEAASAVMEGFRRDHRLANCELSFAPDPCSRPLPACPCH</sequence>
<gene>
    <name evidence="2" type="ORF">AJ78_05646</name>
</gene>
<evidence type="ECO:0000256" key="1">
    <source>
        <dbReference type="SAM" id="MobiDB-lite"/>
    </source>
</evidence>
<protein>
    <submittedName>
        <fullName evidence="2">Uncharacterized protein</fullName>
    </submittedName>
</protein>
<evidence type="ECO:0000313" key="3">
    <source>
        <dbReference type="Proteomes" id="UP000182235"/>
    </source>
</evidence>